<dbReference type="AlphaFoldDB" id="A0A0N1F4C7"/>
<evidence type="ECO:0000256" key="1">
    <source>
        <dbReference type="SAM" id="MobiDB-lite"/>
    </source>
</evidence>
<proteinExistence type="predicted"/>
<dbReference type="InterPro" id="IPR025528">
    <property type="entry name" value="BrnA_antitoxin"/>
</dbReference>
<dbReference type="PATRIC" id="fig|1526658.3.peg.445"/>
<sequence>MAKLLKEFEPGHGFSQEDWDEVSDNPELTDEQIAGLRPMKEALPELYAALQADIGKRGPAKTKEAISIRLDIDLVEKLRASGPGWQSRVNEALREWIDKPAA</sequence>
<feature type="compositionally biased region" description="Basic and acidic residues" evidence="1">
    <location>
        <begin position="1"/>
        <end position="10"/>
    </location>
</feature>
<evidence type="ECO:0008006" key="4">
    <source>
        <dbReference type="Google" id="ProtNLM"/>
    </source>
</evidence>
<dbReference type="Pfam" id="PF14384">
    <property type="entry name" value="BrnA_antitoxin"/>
    <property type="match status" value="1"/>
</dbReference>
<dbReference type="Proteomes" id="UP000037822">
    <property type="component" value="Unassembled WGS sequence"/>
</dbReference>
<evidence type="ECO:0000313" key="2">
    <source>
        <dbReference type="EMBL" id="KPH78962.1"/>
    </source>
</evidence>
<reference evidence="2 3" key="1">
    <citation type="submission" date="2015-07" db="EMBL/GenBank/DDBJ databases">
        <title>Whole genome sequencing of Bosea vaviloviae isolated from cave pool.</title>
        <authorList>
            <person name="Tan N.E.H."/>
            <person name="Lee Y.P."/>
            <person name="Gan H.M."/>
            <person name="Barton H."/>
            <person name="Savka M.A."/>
        </authorList>
    </citation>
    <scope>NUCLEOTIDE SEQUENCE [LARGE SCALE GENOMIC DNA]</scope>
    <source>
        <strain evidence="2 3">SD260</strain>
    </source>
</reference>
<evidence type="ECO:0000313" key="3">
    <source>
        <dbReference type="Proteomes" id="UP000037822"/>
    </source>
</evidence>
<accession>A0A0N1F4C7</accession>
<gene>
    <name evidence="2" type="ORF">AE618_19405</name>
</gene>
<comment type="caution">
    <text evidence="2">The sequence shown here is derived from an EMBL/GenBank/DDBJ whole genome shotgun (WGS) entry which is preliminary data.</text>
</comment>
<name>A0A0N1F4C7_9HYPH</name>
<dbReference type="OrthoDB" id="361944at2"/>
<dbReference type="RefSeq" id="WP_054210720.1">
    <property type="nucleotide sequence ID" value="NZ_LGSZ01000052.1"/>
</dbReference>
<keyword evidence="3" id="KW-1185">Reference proteome</keyword>
<protein>
    <recommendedName>
        <fullName evidence="4">BrnA antitoxin family protein</fullName>
    </recommendedName>
</protein>
<feature type="region of interest" description="Disordered" evidence="1">
    <location>
        <begin position="1"/>
        <end position="24"/>
    </location>
</feature>
<dbReference type="EMBL" id="LGSZ01000052">
    <property type="protein sequence ID" value="KPH78962.1"/>
    <property type="molecule type" value="Genomic_DNA"/>
</dbReference>
<organism evidence="2 3">
    <name type="scientific">Bosea vaviloviae</name>
    <dbReference type="NCBI Taxonomy" id="1526658"/>
    <lineage>
        <taxon>Bacteria</taxon>
        <taxon>Pseudomonadati</taxon>
        <taxon>Pseudomonadota</taxon>
        <taxon>Alphaproteobacteria</taxon>
        <taxon>Hyphomicrobiales</taxon>
        <taxon>Boseaceae</taxon>
        <taxon>Bosea</taxon>
    </lineage>
</organism>